<dbReference type="GO" id="GO:0003677">
    <property type="term" value="F:DNA binding"/>
    <property type="evidence" value="ECO:0007669"/>
    <property type="project" value="UniProtKB-KW"/>
</dbReference>
<keyword evidence="3" id="KW-0238">DNA-binding</keyword>
<evidence type="ECO:0000256" key="1">
    <source>
        <dbReference type="ARBA" id="ARBA00004123"/>
    </source>
</evidence>
<dbReference type="PANTHER" id="PTHR33729:SF6">
    <property type="entry name" value="METHYL-CPG-BINDING DOMAIN-CONTAINING PROTEIN 11"/>
    <property type="match status" value="1"/>
</dbReference>
<dbReference type="InterPro" id="IPR001739">
    <property type="entry name" value="Methyl_CpG_DNA-bd"/>
</dbReference>
<organism evidence="8">
    <name type="scientific">Noccaea caerulescens</name>
    <name type="common">Alpine penny-cress</name>
    <name type="synonym">Thlaspi caerulescens</name>
    <dbReference type="NCBI Taxonomy" id="107243"/>
    <lineage>
        <taxon>Eukaryota</taxon>
        <taxon>Viridiplantae</taxon>
        <taxon>Streptophyta</taxon>
        <taxon>Embryophyta</taxon>
        <taxon>Tracheophyta</taxon>
        <taxon>Spermatophyta</taxon>
        <taxon>Magnoliopsida</taxon>
        <taxon>eudicotyledons</taxon>
        <taxon>Gunneridae</taxon>
        <taxon>Pentapetalae</taxon>
        <taxon>rosids</taxon>
        <taxon>malvids</taxon>
        <taxon>Brassicales</taxon>
        <taxon>Brassicaceae</taxon>
        <taxon>Coluteocarpeae</taxon>
        <taxon>Noccaea</taxon>
    </lineage>
</organism>
<keyword evidence="5" id="KW-0539">Nucleus</keyword>
<proteinExistence type="predicted"/>
<evidence type="ECO:0000256" key="3">
    <source>
        <dbReference type="ARBA" id="ARBA00023125"/>
    </source>
</evidence>
<evidence type="ECO:0000259" key="7">
    <source>
        <dbReference type="PROSITE" id="PS50982"/>
    </source>
</evidence>
<protein>
    <submittedName>
        <fullName evidence="8">Methyl-CpG-binding domain-containing protein 11</fullName>
    </submittedName>
</protein>
<dbReference type="Gene3D" id="3.30.890.10">
    <property type="entry name" value="Methyl-cpg-binding Protein 2, Chain A"/>
    <property type="match status" value="1"/>
</dbReference>
<feature type="compositionally biased region" description="Basic and acidic residues" evidence="6">
    <location>
        <begin position="242"/>
        <end position="255"/>
    </location>
</feature>
<dbReference type="GO" id="GO:0005634">
    <property type="term" value="C:nucleus"/>
    <property type="evidence" value="ECO:0007669"/>
    <property type="project" value="UniProtKB-SubCell"/>
</dbReference>
<keyword evidence="4" id="KW-0804">Transcription</keyword>
<dbReference type="PANTHER" id="PTHR33729">
    <property type="entry name" value="METHYL-CPG BINDING DOMAIN CONTAINING PROTEIN, EXPRESSED"/>
    <property type="match status" value="1"/>
</dbReference>
<dbReference type="InterPro" id="IPR039622">
    <property type="entry name" value="MBD10/11"/>
</dbReference>
<dbReference type="SUPFAM" id="SSF54171">
    <property type="entry name" value="DNA-binding domain"/>
    <property type="match status" value="1"/>
</dbReference>
<dbReference type="PROSITE" id="PS50982">
    <property type="entry name" value="MBD"/>
    <property type="match status" value="1"/>
</dbReference>
<evidence type="ECO:0000256" key="2">
    <source>
        <dbReference type="ARBA" id="ARBA00023015"/>
    </source>
</evidence>
<evidence type="ECO:0000256" key="4">
    <source>
        <dbReference type="ARBA" id="ARBA00023163"/>
    </source>
</evidence>
<evidence type="ECO:0000256" key="6">
    <source>
        <dbReference type="SAM" id="MobiDB-lite"/>
    </source>
</evidence>
<feature type="compositionally biased region" description="Basic and acidic residues" evidence="6">
    <location>
        <begin position="104"/>
        <end position="139"/>
    </location>
</feature>
<reference evidence="8" key="1">
    <citation type="submission" date="2016-07" db="EMBL/GenBank/DDBJ databases">
        <title>De novo transcriptome assembly of four accessions of the metal hyperaccumulator plant Noccaea caerulescens.</title>
        <authorList>
            <person name="Blande D."/>
            <person name="Halimaa P."/>
            <person name="Tervahauta A.I."/>
            <person name="Aarts M.G."/>
            <person name="Karenlampi S.O."/>
        </authorList>
    </citation>
    <scope>NUCLEOTIDE SEQUENCE</scope>
</reference>
<gene>
    <name evidence="8" type="ORF">LC_TR4132_c0_g1_i1_g.15263</name>
</gene>
<evidence type="ECO:0000313" key="8">
    <source>
        <dbReference type="EMBL" id="JAU51958.1"/>
    </source>
</evidence>
<comment type="subcellular location">
    <subcellularLocation>
        <location evidence="1">Nucleus</location>
    </subcellularLocation>
</comment>
<feature type="region of interest" description="Disordered" evidence="6">
    <location>
        <begin position="54"/>
        <end position="255"/>
    </location>
</feature>
<feature type="compositionally biased region" description="Basic and acidic residues" evidence="6">
    <location>
        <begin position="155"/>
        <end position="218"/>
    </location>
</feature>
<dbReference type="InterPro" id="IPR016177">
    <property type="entry name" value="DNA-bd_dom_sf"/>
</dbReference>
<dbReference type="Pfam" id="PF01429">
    <property type="entry name" value="MBD"/>
    <property type="match status" value="1"/>
</dbReference>
<feature type="domain" description="MBD" evidence="7">
    <location>
        <begin position="4"/>
        <end position="71"/>
    </location>
</feature>
<evidence type="ECO:0000256" key="5">
    <source>
        <dbReference type="ARBA" id="ARBA00023242"/>
    </source>
</evidence>
<name>A0A1J3G8B4_NOCCA</name>
<dbReference type="EMBL" id="GEVK01000874">
    <property type="protein sequence ID" value="JAU51958.1"/>
    <property type="molecule type" value="Transcribed_RNA"/>
</dbReference>
<accession>A0A1J3G8B4</accession>
<dbReference type="AlphaFoldDB" id="A0A1J3G8B4"/>
<sequence>MGTEEEITSVELPAPSSWKKLFFPNKVKKAEIVFVAPTGEEISNRKQLEQYLKSHPGSPAIAEFDWTTSGTPRRSARISGKTKSSPSPDKEPPKKRGRTKSSVSKKDAEGEKPDGGVEENSHVQDTDAKVTVKDAKDDIVAEVTPDLAPVQEVGDLMKDKAPEPVEDSKKEKVESQTEKEEKTKSPVDAEEKEEETKKLVDAEEKTVEASGEEKKEIAGEGAAESEADTGNHGGNGVTTEEGEGKVKTAEAEATE</sequence>
<keyword evidence="2" id="KW-0805">Transcription regulation</keyword>